<accession>A0AAD4Z5E8</accession>
<dbReference type="AlphaFoldDB" id="A0AAD4Z5E8"/>
<dbReference type="EMBL" id="JAJFAZ020000004">
    <property type="protein sequence ID" value="KAI5333490.1"/>
    <property type="molecule type" value="Genomic_DNA"/>
</dbReference>
<name>A0AAD4Z5E8_PRUDU</name>
<evidence type="ECO:0000313" key="1">
    <source>
        <dbReference type="EMBL" id="KAI5333490.1"/>
    </source>
</evidence>
<sequence length="93" mass="10038">MTEHSSFSGSHRAFPSPLSWQARSCVNTWVAESVPRAFGSCVPGCLAKRPSLGSLDIRCWVFDWSLGHGTKGCCGELIELELGFVSATSGRHP</sequence>
<gene>
    <name evidence="1" type="ORF">L3X38_023621</name>
</gene>
<reference evidence="1 2" key="1">
    <citation type="journal article" date="2022" name="G3 (Bethesda)">
        <title>Whole-genome sequence and methylome profiling of the almond [Prunus dulcis (Mill.) D.A. Webb] cultivar 'Nonpareil'.</title>
        <authorList>
            <person name="D'Amico-Willman K.M."/>
            <person name="Ouma W.Z."/>
            <person name="Meulia T."/>
            <person name="Sideli G.M."/>
            <person name="Gradziel T.M."/>
            <person name="Fresnedo-Ramirez J."/>
        </authorList>
    </citation>
    <scope>NUCLEOTIDE SEQUENCE [LARGE SCALE GENOMIC DNA]</scope>
    <source>
        <strain evidence="1">Clone GOH B32 T37-40</strain>
    </source>
</reference>
<evidence type="ECO:0000313" key="2">
    <source>
        <dbReference type="Proteomes" id="UP001054821"/>
    </source>
</evidence>
<comment type="caution">
    <text evidence="1">The sequence shown here is derived from an EMBL/GenBank/DDBJ whole genome shotgun (WGS) entry which is preliminary data.</text>
</comment>
<dbReference type="Proteomes" id="UP001054821">
    <property type="component" value="Chromosome 4"/>
</dbReference>
<proteinExistence type="predicted"/>
<keyword evidence="2" id="KW-1185">Reference proteome</keyword>
<organism evidence="1 2">
    <name type="scientific">Prunus dulcis</name>
    <name type="common">Almond</name>
    <name type="synonym">Amygdalus dulcis</name>
    <dbReference type="NCBI Taxonomy" id="3755"/>
    <lineage>
        <taxon>Eukaryota</taxon>
        <taxon>Viridiplantae</taxon>
        <taxon>Streptophyta</taxon>
        <taxon>Embryophyta</taxon>
        <taxon>Tracheophyta</taxon>
        <taxon>Spermatophyta</taxon>
        <taxon>Magnoliopsida</taxon>
        <taxon>eudicotyledons</taxon>
        <taxon>Gunneridae</taxon>
        <taxon>Pentapetalae</taxon>
        <taxon>rosids</taxon>
        <taxon>fabids</taxon>
        <taxon>Rosales</taxon>
        <taxon>Rosaceae</taxon>
        <taxon>Amygdaloideae</taxon>
        <taxon>Amygdaleae</taxon>
        <taxon>Prunus</taxon>
    </lineage>
</organism>
<protein>
    <submittedName>
        <fullName evidence="1">Uncharacterized protein</fullName>
    </submittedName>
</protein>